<proteinExistence type="predicted"/>
<evidence type="ECO:0000313" key="2">
    <source>
        <dbReference type="Proteomes" id="UP000177725"/>
    </source>
</evidence>
<accession>A0A1G2F5Y3</accession>
<organism evidence="1 2">
    <name type="scientific">Candidatus Portnoybacteria bacterium RBG_13_41_18</name>
    <dbReference type="NCBI Taxonomy" id="1801991"/>
    <lineage>
        <taxon>Bacteria</taxon>
        <taxon>Candidatus Portnoyibacteriota</taxon>
    </lineage>
</organism>
<gene>
    <name evidence="1" type="ORF">A2174_01345</name>
</gene>
<dbReference type="Proteomes" id="UP000177725">
    <property type="component" value="Unassembled WGS sequence"/>
</dbReference>
<dbReference type="EMBL" id="MHMV01000045">
    <property type="protein sequence ID" value="OGZ33449.1"/>
    <property type="molecule type" value="Genomic_DNA"/>
</dbReference>
<dbReference type="AlphaFoldDB" id="A0A1G2F5Y3"/>
<evidence type="ECO:0000313" key="1">
    <source>
        <dbReference type="EMBL" id="OGZ33449.1"/>
    </source>
</evidence>
<sequence>MNDGFLKNRKEDIMENINHGHTHVTEKEIETAMYGELSEMVGPNGGYAIRSKIETCDECESRWRNWVCRRKNQICQE</sequence>
<comment type="caution">
    <text evidence="1">The sequence shown here is derived from an EMBL/GenBank/DDBJ whole genome shotgun (WGS) entry which is preliminary data.</text>
</comment>
<reference evidence="1 2" key="1">
    <citation type="journal article" date="2016" name="Nat. Commun.">
        <title>Thousands of microbial genomes shed light on interconnected biogeochemical processes in an aquifer system.</title>
        <authorList>
            <person name="Anantharaman K."/>
            <person name="Brown C.T."/>
            <person name="Hug L.A."/>
            <person name="Sharon I."/>
            <person name="Castelle C.J."/>
            <person name="Probst A.J."/>
            <person name="Thomas B.C."/>
            <person name="Singh A."/>
            <person name="Wilkins M.J."/>
            <person name="Karaoz U."/>
            <person name="Brodie E.L."/>
            <person name="Williams K.H."/>
            <person name="Hubbard S.S."/>
            <person name="Banfield J.F."/>
        </authorList>
    </citation>
    <scope>NUCLEOTIDE SEQUENCE [LARGE SCALE GENOMIC DNA]</scope>
</reference>
<name>A0A1G2F5Y3_9BACT</name>
<protein>
    <submittedName>
        <fullName evidence="1">Uncharacterized protein</fullName>
    </submittedName>
</protein>